<gene>
    <name evidence="6" type="ORF">HINF_LOCUS4570</name>
    <name evidence="5" type="ORF">HINF_LOCUS7000</name>
</gene>
<dbReference type="PROSITE" id="PS50015">
    <property type="entry name" value="SAP_B"/>
    <property type="match status" value="4"/>
</dbReference>
<keyword evidence="7" id="KW-1185">Reference proteome</keyword>
<feature type="signal peptide" evidence="3">
    <location>
        <begin position="1"/>
        <end position="15"/>
    </location>
</feature>
<dbReference type="SUPFAM" id="SSF47862">
    <property type="entry name" value="Saposin"/>
    <property type="match status" value="3"/>
</dbReference>
<dbReference type="Proteomes" id="UP001642409">
    <property type="component" value="Unassembled WGS sequence"/>
</dbReference>
<feature type="chain" id="PRO_5041717937" evidence="3">
    <location>
        <begin position="16"/>
        <end position="349"/>
    </location>
</feature>
<sequence length="349" mass="39929">MMLTILSVLSRDSLGCQLCQQGVDVVYDLLETGATKEAIEAGLQKICNVFPDGEWKHDCEVFIVAEYEKIISILEADFPSSTLCTLMGACEYPLPPISSTCEMCMVGMIFLEDLASNELGLELVEFVLDYVCEIFPDTWYSDCQKFVNQEYEKLIVFVDNQFPPEYVCTVTGQCEFPIDPKEEGMCQFCQGAFTFMYDLFDFQSETGSNVIEIALDYVCYLFEEGATRDQCFIFINQEYDNLVHYIENEFSPKAICSLIDACDYEDPVYETECEFCRIFYQLALDLISFDATEDAIMELMEHICVIFDSKVAQKTCKIFIDKNFDKLIESLVQKYPTEMACEMFGACTM</sequence>
<evidence type="ECO:0000256" key="1">
    <source>
        <dbReference type="ARBA" id="ARBA00023157"/>
    </source>
</evidence>
<dbReference type="PRINTS" id="PR01797">
    <property type="entry name" value="SAPOSIN"/>
</dbReference>
<name>A0AA86NGP4_9EUKA</name>
<evidence type="ECO:0000313" key="7">
    <source>
        <dbReference type="Proteomes" id="UP001642409"/>
    </source>
</evidence>
<dbReference type="Pfam" id="PF05184">
    <property type="entry name" value="SapB_1"/>
    <property type="match status" value="1"/>
</dbReference>
<dbReference type="InterPro" id="IPR008373">
    <property type="entry name" value="Saposin"/>
</dbReference>
<feature type="domain" description="Saposin B-type" evidence="4">
    <location>
        <begin position="182"/>
        <end position="266"/>
    </location>
</feature>
<dbReference type="InterPro" id="IPR008139">
    <property type="entry name" value="SaposinB_dom"/>
</dbReference>
<dbReference type="PANTHER" id="PTHR11480">
    <property type="entry name" value="SAPOSIN-RELATED"/>
    <property type="match status" value="1"/>
</dbReference>
<proteinExistence type="predicted"/>
<comment type="caution">
    <text evidence="5">The sequence shown here is derived from an EMBL/GenBank/DDBJ whole genome shotgun (WGS) entry which is preliminary data.</text>
</comment>
<feature type="domain" description="Saposin B-type" evidence="4">
    <location>
        <begin position="269"/>
        <end position="349"/>
    </location>
</feature>
<feature type="domain" description="Saposin B-type" evidence="4">
    <location>
        <begin position="97"/>
        <end position="178"/>
    </location>
</feature>
<dbReference type="InterPro" id="IPR051428">
    <property type="entry name" value="Sphingo_Act-Surfact_Prot"/>
</dbReference>
<accession>A0AA86NGP4</accession>
<dbReference type="InterPro" id="IPR007856">
    <property type="entry name" value="SapB_1"/>
</dbReference>
<dbReference type="AlphaFoldDB" id="A0AA86NGP4"/>
<dbReference type="Gene3D" id="1.10.225.10">
    <property type="entry name" value="Saposin-like"/>
    <property type="match status" value="4"/>
</dbReference>
<feature type="domain" description="Saposin B-type" evidence="4">
    <location>
        <begin position="12"/>
        <end position="94"/>
    </location>
</feature>
<evidence type="ECO:0000256" key="2">
    <source>
        <dbReference type="ARBA" id="ARBA00023180"/>
    </source>
</evidence>
<evidence type="ECO:0000313" key="5">
    <source>
        <dbReference type="EMBL" id="CAI9919355.1"/>
    </source>
</evidence>
<keyword evidence="1" id="KW-1015">Disulfide bond</keyword>
<keyword evidence="3" id="KW-0732">Signal</keyword>
<dbReference type="EMBL" id="CAXDID020000008">
    <property type="protein sequence ID" value="CAL5977980.1"/>
    <property type="molecule type" value="Genomic_DNA"/>
</dbReference>
<dbReference type="SMART" id="SM00741">
    <property type="entry name" value="SapB"/>
    <property type="match status" value="4"/>
</dbReference>
<evidence type="ECO:0000313" key="6">
    <source>
        <dbReference type="EMBL" id="CAL5977980.1"/>
    </source>
</evidence>
<dbReference type="InterPro" id="IPR011001">
    <property type="entry name" value="Saposin-like"/>
</dbReference>
<dbReference type="Pfam" id="PF03489">
    <property type="entry name" value="SapB_2"/>
    <property type="match status" value="3"/>
</dbReference>
<reference evidence="6 7" key="2">
    <citation type="submission" date="2024-07" db="EMBL/GenBank/DDBJ databases">
        <authorList>
            <person name="Akdeniz Z."/>
        </authorList>
    </citation>
    <scope>NUCLEOTIDE SEQUENCE [LARGE SCALE GENOMIC DNA]</scope>
</reference>
<protein>
    <submittedName>
        <fullName evidence="5">Putative</fullName>
    </submittedName>
    <submittedName>
        <fullName evidence="6">Saposin</fullName>
    </submittedName>
</protein>
<dbReference type="GO" id="GO:0006665">
    <property type="term" value="P:sphingolipid metabolic process"/>
    <property type="evidence" value="ECO:0007669"/>
    <property type="project" value="InterPro"/>
</dbReference>
<dbReference type="GO" id="GO:0016020">
    <property type="term" value="C:membrane"/>
    <property type="evidence" value="ECO:0007669"/>
    <property type="project" value="GOC"/>
</dbReference>
<dbReference type="InterPro" id="IPR008138">
    <property type="entry name" value="SapB_2"/>
</dbReference>
<evidence type="ECO:0000259" key="4">
    <source>
        <dbReference type="PROSITE" id="PS50015"/>
    </source>
</evidence>
<dbReference type="GO" id="GO:0005764">
    <property type="term" value="C:lysosome"/>
    <property type="evidence" value="ECO:0007669"/>
    <property type="project" value="InterPro"/>
</dbReference>
<keyword evidence="2" id="KW-0325">Glycoprotein</keyword>
<evidence type="ECO:0000256" key="3">
    <source>
        <dbReference type="SAM" id="SignalP"/>
    </source>
</evidence>
<dbReference type="EMBL" id="CATOUU010000171">
    <property type="protein sequence ID" value="CAI9919355.1"/>
    <property type="molecule type" value="Genomic_DNA"/>
</dbReference>
<reference evidence="5" key="1">
    <citation type="submission" date="2023-06" db="EMBL/GenBank/DDBJ databases">
        <authorList>
            <person name="Kurt Z."/>
        </authorList>
    </citation>
    <scope>NUCLEOTIDE SEQUENCE</scope>
</reference>
<organism evidence="5">
    <name type="scientific">Hexamita inflata</name>
    <dbReference type="NCBI Taxonomy" id="28002"/>
    <lineage>
        <taxon>Eukaryota</taxon>
        <taxon>Metamonada</taxon>
        <taxon>Diplomonadida</taxon>
        <taxon>Hexamitidae</taxon>
        <taxon>Hexamitinae</taxon>
        <taxon>Hexamita</taxon>
    </lineage>
</organism>